<organism evidence="1 2">
    <name type="scientific">Delftia acidovorans</name>
    <name type="common">Pseudomonas acidovorans</name>
    <name type="synonym">Comamonas acidovorans</name>
    <dbReference type="NCBI Taxonomy" id="80866"/>
    <lineage>
        <taxon>Bacteria</taxon>
        <taxon>Pseudomonadati</taxon>
        <taxon>Pseudomonadota</taxon>
        <taxon>Betaproteobacteria</taxon>
        <taxon>Burkholderiales</taxon>
        <taxon>Comamonadaceae</taxon>
        <taxon>Delftia</taxon>
    </lineage>
</organism>
<gene>
    <name evidence="1" type="ORF">I6G66_06335</name>
</gene>
<name>A0A7T2S656_DELAC</name>
<evidence type="ECO:0000313" key="1">
    <source>
        <dbReference type="EMBL" id="QPS09636.1"/>
    </source>
</evidence>
<dbReference type="AlphaFoldDB" id="A0A7T2S656"/>
<proteinExistence type="predicted"/>
<accession>A0A7T2S656</accession>
<sequence>MKPGVELHPPKLQLAREASVAATIKEVVMLCNHENSAEATVVDMDSGKVLSKVLEVNTWAGRVKVHTTLDA</sequence>
<protein>
    <submittedName>
        <fullName evidence="1">Uncharacterized protein</fullName>
    </submittedName>
</protein>
<dbReference type="EMBL" id="CP065668">
    <property type="protein sequence ID" value="QPS09636.1"/>
    <property type="molecule type" value="Genomic_DNA"/>
</dbReference>
<evidence type="ECO:0000313" key="2">
    <source>
        <dbReference type="Proteomes" id="UP000594778"/>
    </source>
</evidence>
<reference evidence="1 2" key="1">
    <citation type="submission" date="2020-12" db="EMBL/GenBank/DDBJ databases">
        <title>FDA dAtabase for Regulatory Grade micrObial Sequences (FDA-ARGOS): Supporting development and validation of Infectious Disease Dx tests.</title>
        <authorList>
            <person name="Sproer C."/>
            <person name="Gronow S."/>
            <person name="Severitt S."/>
            <person name="Schroder I."/>
            <person name="Tallon L."/>
            <person name="Sadzewicz L."/>
            <person name="Zhao X."/>
            <person name="Boylan J."/>
            <person name="Ott S."/>
            <person name="Bowen H."/>
            <person name="Vavikolanu K."/>
            <person name="Mehta A."/>
            <person name="Aluvathingal J."/>
            <person name="Nadendla S."/>
            <person name="Lowell S."/>
            <person name="Myers T."/>
            <person name="Yan Y."/>
            <person name="Sichtig H."/>
        </authorList>
    </citation>
    <scope>NUCLEOTIDE SEQUENCE [LARGE SCALE GENOMIC DNA]</scope>
    <source>
        <strain evidence="1 2">FDAARGOS_909</strain>
    </source>
</reference>
<dbReference type="Proteomes" id="UP000594778">
    <property type="component" value="Chromosome"/>
</dbReference>